<evidence type="ECO:0000256" key="9">
    <source>
        <dbReference type="ARBA" id="ARBA00022840"/>
    </source>
</evidence>
<dbReference type="NCBIfam" id="NF045760">
    <property type="entry name" value="YtpR"/>
    <property type="match status" value="1"/>
</dbReference>
<evidence type="ECO:0000256" key="2">
    <source>
        <dbReference type="ARBA" id="ARBA00008653"/>
    </source>
</evidence>
<comment type="subunit">
    <text evidence="3 15">Tetramer of two alpha and two beta subunits.</text>
</comment>
<dbReference type="NCBIfam" id="TIGR00472">
    <property type="entry name" value="pheT_bact"/>
    <property type="match status" value="1"/>
</dbReference>
<gene>
    <name evidence="15 20" type="primary">pheT</name>
    <name evidence="20" type="ORF">E3W66_04380</name>
</gene>
<dbReference type="Gene3D" id="3.50.40.10">
    <property type="entry name" value="Phenylalanyl-trna Synthetase, Chain B, domain 3"/>
    <property type="match status" value="1"/>
</dbReference>
<evidence type="ECO:0000256" key="8">
    <source>
        <dbReference type="ARBA" id="ARBA00022741"/>
    </source>
</evidence>
<dbReference type="InterPro" id="IPR041616">
    <property type="entry name" value="PheRS_beta_core"/>
</dbReference>
<evidence type="ECO:0000256" key="5">
    <source>
        <dbReference type="ARBA" id="ARBA00022555"/>
    </source>
</evidence>
<dbReference type="PANTHER" id="PTHR10947:SF0">
    <property type="entry name" value="PHENYLALANINE--TRNA LIGASE BETA SUBUNIT"/>
    <property type="match status" value="1"/>
</dbReference>
<dbReference type="FunFam" id="3.30.930.10:FF:000022">
    <property type="entry name" value="Phenylalanine--tRNA ligase beta subunit"/>
    <property type="match status" value="1"/>
</dbReference>
<dbReference type="GO" id="GO:0006432">
    <property type="term" value="P:phenylalanyl-tRNA aminoacylation"/>
    <property type="evidence" value="ECO:0007669"/>
    <property type="project" value="UniProtKB-UniRule"/>
</dbReference>
<organism evidence="20 21">
    <name type="scientific">Gammaproteobacteria bacterium LSUCC0057</name>
    <dbReference type="NCBI Taxonomy" id="2559237"/>
    <lineage>
        <taxon>Bacteria</taxon>
        <taxon>Pseudomonadati</taxon>
        <taxon>Pseudomonadota</taxon>
        <taxon>Gammaproteobacteria</taxon>
        <taxon>Cellvibrionales</taxon>
        <taxon>Porticoccaceae</taxon>
        <taxon>SAR92 clade</taxon>
    </lineage>
</organism>
<dbReference type="Pfam" id="PF03483">
    <property type="entry name" value="B3_4"/>
    <property type="match status" value="1"/>
</dbReference>
<keyword evidence="9 15" id="KW-0067">ATP-binding</keyword>
<name>A0A4Y8UL23_9GAMM</name>
<evidence type="ECO:0000259" key="18">
    <source>
        <dbReference type="PROSITE" id="PS51447"/>
    </source>
</evidence>
<dbReference type="PROSITE" id="PS50886">
    <property type="entry name" value="TRBD"/>
    <property type="match status" value="1"/>
</dbReference>
<dbReference type="PANTHER" id="PTHR10947">
    <property type="entry name" value="PHENYLALANYL-TRNA SYNTHETASE BETA CHAIN AND LEUCINE-RICH REPEAT-CONTAINING PROTEIN 47"/>
    <property type="match status" value="1"/>
</dbReference>
<dbReference type="FunFam" id="2.40.50.140:FF:000045">
    <property type="entry name" value="Phenylalanine--tRNA ligase beta subunit"/>
    <property type="match status" value="1"/>
</dbReference>
<dbReference type="AlphaFoldDB" id="A0A4Y8UL23"/>
<evidence type="ECO:0000256" key="7">
    <source>
        <dbReference type="ARBA" id="ARBA00022723"/>
    </source>
</evidence>
<dbReference type="HAMAP" id="MF_00283">
    <property type="entry name" value="Phe_tRNA_synth_beta1"/>
    <property type="match status" value="1"/>
</dbReference>
<dbReference type="InterPro" id="IPR045864">
    <property type="entry name" value="aa-tRNA-synth_II/BPL/LPL"/>
</dbReference>
<dbReference type="InterPro" id="IPR033714">
    <property type="entry name" value="tRNA_bind_bactPheRS"/>
</dbReference>
<dbReference type="InterPro" id="IPR009061">
    <property type="entry name" value="DNA-bd_dom_put_sf"/>
</dbReference>
<dbReference type="InterPro" id="IPR036690">
    <property type="entry name" value="Fdx_antiC-bd_sf"/>
</dbReference>
<dbReference type="Pfam" id="PF17759">
    <property type="entry name" value="tRNA_synthFbeta"/>
    <property type="match status" value="1"/>
</dbReference>
<keyword evidence="12 15" id="KW-0648">Protein biosynthesis</keyword>
<dbReference type="InterPro" id="IPR002547">
    <property type="entry name" value="tRNA-bd_dom"/>
</dbReference>
<feature type="domain" description="TRNA-binding" evidence="17">
    <location>
        <begin position="39"/>
        <end position="148"/>
    </location>
</feature>
<keyword evidence="6 15" id="KW-0436">Ligase</keyword>
<dbReference type="SUPFAM" id="SSF46955">
    <property type="entry name" value="Putative DNA-binding domain"/>
    <property type="match status" value="1"/>
</dbReference>
<dbReference type="InterPro" id="IPR005146">
    <property type="entry name" value="B3/B4_tRNA-bd"/>
</dbReference>
<dbReference type="SUPFAM" id="SSF50249">
    <property type="entry name" value="Nucleic acid-binding proteins"/>
    <property type="match status" value="1"/>
</dbReference>
<feature type="binding site" evidence="15">
    <location>
        <position position="454"/>
    </location>
    <ligand>
        <name>Mg(2+)</name>
        <dbReference type="ChEBI" id="CHEBI:18420"/>
        <note>shared with alpha subunit</note>
    </ligand>
</feature>
<protein>
    <recommendedName>
        <fullName evidence="15">Phenylalanine--tRNA ligase beta subunit</fullName>
        <ecNumber evidence="15">6.1.1.20</ecNumber>
    </recommendedName>
    <alternativeName>
        <fullName evidence="15">Phenylalanyl-tRNA synthetase beta subunit</fullName>
        <shortName evidence="15">PheRS</shortName>
    </alternativeName>
</protein>
<dbReference type="InterPro" id="IPR012340">
    <property type="entry name" value="NA-bd_OB-fold"/>
</dbReference>
<dbReference type="Gene3D" id="2.40.50.140">
    <property type="entry name" value="Nucleic acid-binding proteins"/>
    <property type="match status" value="1"/>
</dbReference>
<comment type="catalytic activity">
    <reaction evidence="14 15">
        <text>tRNA(Phe) + L-phenylalanine + ATP = L-phenylalanyl-tRNA(Phe) + AMP + diphosphate + H(+)</text>
        <dbReference type="Rhea" id="RHEA:19413"/>
        <dbReference type="Rhea" id="RHEA-COMP:9668"/>
        <dbReference type="Rhea" id="RHEA-COMP:9699"/>
        <dbReference type="ChEBI" id="CHEBI:15378"/>
        <dbReference type="ChEBI" id="CHEBI:30616"/>
        <dbReference type="ChEBI" id="CHEBI:33019"/>
        <dbReference type="ChEBI" id="CHEBI:58095"/>
        <dbReference type="ChEBI" id="CHEBI:78442"/>
        <dbReference type="ChEBI" id="CHEBI:78531"/>
        <dbReference type="ChEBI" id="CHEBI:456215"/>
        <dbReference type="EC" id="6.1.1.20"/>
    </reaction>
</comment>
<evidence type="ECO:0000256" key="14">
    <source>
        <dbReference type="ARBA" id="ARBA00049255"/>
    </source>
</evidence>
<feature type="binding site" evidence="15">
    <location>
        <position position="463"/>
    </location>
    <ligand>
        <name>Mg(2+)</name>
        <dbReference type="ChEBI" id="CHEBI:18420"/>
        <note>shared with alpha subunit</note>
    </ligand>
</feature>
<dbReference type="OrthoDB" id="9805455at2"/>
<evidence type="ECO:0000256" key="10">
    <source>
        <dbReference type="ARBA" id="ARBA00022842"/>
    </source>
</evidence>
<evidence type="ECO:0000256" key="4">
    <source>
        <dbReference type="ARBA" id="ARBA00022490"/>
    </source>
</evidence>
<evidence type="ECO:0000256" key="11">
    <source>
        <dbReference type="ARBA" id="ARBA00022884"/>
    </source>
</evidence>
<comment type="similarity">
    <text evidence="2 15">Belongs to the phenylalanyl-tRNA synthetase beta subunit family. Type 1 subfamily.</text>
</comment>
<dbReference type="Pfam" id="PF03484">
    <property type="entry name" value="B5"/>
    <property type="match status" value="1"/>
</dbReference>
<feature type="domain" description="FDX-ACB" evidence="18">
    <location>
        <begin position="702"/>
        <end position="798"/>
    </location>
</feature>
<feature type="domain" description="B5" evidence="19">
    <location>
        <begin position="400"/>
        <end position="476"/>
    </location>
</feature>
<feature type="binding site" evidence="15">
    <location>
        <position position="460"/>
    </location>
    <ligand>
        <name>Mg(2+)</name>
        <dbReference type="ChEBI" id="CHEBI:18420"/>
        <note>shared with alpha subunit</note>
    </ligand>
</feature>
<dbReference type="SUPFAM" id="SSF54991">
    <property type="entry name" value="Anticodon-binding domain of PheRS"/>
    <property type="match status" value="1"/>
</dbReference>
<dbReference type="SMART" id="SM00873">
    <property type="entry name" value="B3_4"/>
    <property type="match status" value="1"/>
</dbReference>
<dbReference type="PROSITE" id="PS51483">
    <property type="entry name" value="B5"/>
    <property type="match status" value="1"/>
</dbReference>
<dbReference type="SMART" id="SM00874">
    <property type="entry name" value="B5"/>
    <property type="match status" value="1"/>
</dbReference>
<comment type="caution">
    <text evidence="20">The sequence shown here is derived from an EMBL/GenBank/DDBJ whole genome shotgun (WGS) entry which is preliminary data.</text>
</comment>
<evidence type="ECO:0000256" key="16">
    <source>
        <dbReference type="PROSITE-ProRule" id="PRU00209"/>
    </source>
</evidence>
<dbReference type="Gene3D" id="3.30.930.10">
    <property type="entry name" value="Bira Bifunctional Protein, Domain 2"/>
    <property type="match status" value="1"/>
</dbReference>
<feature type="binding site" evidence="15">
    <location>
        <position position="464"/>
    </location>
    <ligand>
        <name>Mg(2+)</name>
        <dbReference type="ChEBI" id="CHEBI:18420"/>
        <note>shared with alpha subunit</note>
    </ligand>
</feature>
<dbReference type="EMBL" id="SPIA01000001">
    <property type="protein sequence ID" value="TFH69168.1"/>
    <property type="molecule type" value="Genomic_DNA"/>
</dbReference>
<dbReference type="CDD" id="cd02796">
    <property type="entry name" value="tRNA_bind_bactPheRS"/>
    <property type="match status" value="1"/>
</dbReference>
<dbReference type="InterPro" id="IPR020825">
    <property type="entry name" value="Phe-tRNA_synthase-like_B3/B4"/>
</dbReference>
<keyword evidence="5 16" id="KW-0820">tRNA-binding</keyword>
<evidence type="ECO:0000256" key="13">
    <source>
        <dbReference type="ARBA" id="ARBA00023146"/>
    </source>
</evidence>
<evidence type="ECO:0000259" key="17">
    <source>
        <dbReference type="PROSITE" id="PS50886"/>
    </source>
</evidence>
<keyword evidence="10 15" id="KW-0460">Magnesium</keyword>
<dbReference type="SUPFAM" id="SSF55681">
    <property type="entry name" value="Class II aaRS and biotin synthetases"/>
    <property type="match status" value="1"/>
</dbReference>
<keyword evidence="7 15" id="KW-0479">Metal-binding</keyword>
<dbReference type="InterPro" id="IPR004532">
    <property type="entry name" value="Phe-tRNA-ligase_IIc_bsu_bact"/>
</dbReference>
<dbReference type="SUPFAM" id="SSF56037">
    <property type="entry name" value="PheT/TilS domain"/>
    <property type="match status" value="1"/>
</dbReference>
<dbReference type="PROSITE" id="PS51447">
    <property type="entry name" value="FDX_ACB"/>
    <property type="match status" value="1"/>
</dbReference>
<comment type="subcellular location">
    <subcellularLocation>
        <location evidence="1 15">Cytoplasm</location>
    </subcellularLocation>
</comment>
<sequence length="799" mass="85543">MKLSEVWLREWVQPGIETAALAEQLTMAGLEVDGIEPASEPLPGVVVGEIVGCEQHPDADKLRICQVAHGAASHAQVVCGAANARVGIKVPFATVGAQLPDNFKIKKAKLRGVESFGMLCAQQELGLGEANDGLWELSPDAPVGAALADYLALADTIIEIDLTPNRGDCLSVRGLAREIAALNNSAVTAPSWQPVEVTEQRTPAIELQAAHGCARYCGRLITGLDLQQPTPVWMQERLRRAGVRSLGPAVDVTNYVLLELGQPMHAFDAKQLNGPLTVRFGRDESLTLLDDSEVVVDSDTLVIADDHGPLAIAGVMGGAASAVTAATTDVVLESAWFNPLVIAGKARRYGKHTDSSHRFERGVDPQLQREALERATALLVGIAGGQAGPVVECSEPAHLPQPAEITLRSARLSQQLGIALPSEQVESMLQRLGLEKLAADDSNSQWRAPSWRFDLAIEQDLIEEVARIYGYNNLPTSTPQVALNIAANHEGARSLSEIRAPLLARGYNEAITYSFVDPTLQQLVAPHLDSIAVQNPISAEMAVMRNNLWVGLLGAASYNLKRQQPRVRLFESGLQFSKDATQSDGRRQCQAIAGLICGARLPESWNGGRDKVDFYDLKADVEALLAPLRGEVAYRPIDAAEQPALHPGQAARVELNGQAIGYLGALHPSLYKPLALNQTVYLFELDYSALSQRPVAQFQPLSNQPAVRRDLAFIVASATAAGDLLATAKQAAGPQLVDITLFDLYQPKQGTGDAPASKSIAIGLTFQERERTLSDAEIDTATAAVIAAVAAEHGGELRS</sequence>
<reference evidence="20 21" key="1">
    <citation type="submission" date="2019-03" db="EMBL/GenBank/DDBJ databases">
        <title>Draft genome of Gammaproteobacteria bacterium LSUCC0057, a member of the SAR92 clade.</title>
        <authorList>
            <person name="Lanclos V.C."/>
            <person name="Doiron C."/>
            <person name="Henson M.W."/>
            <person name="Thrash J.C."/>
        </authorList>
    </citation>
    <scope>NUCLEOTIDE SEQUENCE [LARGE SCALE GENOMIC DNA]</scope>
    <source>
        <strain evidence="20 21">LSUCC0057</strain>
    </source>
</reference>
<evidence type="ECO:0000256" key="12">
    <source>
        <dbReference type="ARBA" id="ARBA00022917"/>
    </source>
</evidence>
<dbReference type="Gene3D" id="3.30.56.10">
    <property type="match status" value="2"/>
</dbReference>
<evidence type="ECO:0000256" key="6">
    <source>
        <dbReference type="ARBA" id="ARBA00022598"/>
    </source>
</evidence>
<evidence type="ECO:0000256" key="1">
    <source>
        <dbReference type="ARBA" id="ARBA00004496"/>
    </source>
</evidence>
<evidence type="ECO:0000313" key="20">
    <source>
        <dbReference type="EMBL" id="TFH69168.1"/>
    </source>
</evidence>
<dbReference type="FunFam" id="3.50.40.10:FF:000001">
    <property type="entry name" value="Phenylalanine--tRNA ligase beta subunit"/>
    <property type="match status" value="1"/>
</dbReference>
<dbReference type="GO" id="GO:0000049">
    <property type="term" value="F:tRNA binding"/>
    <property type="evidence" value="ECO:0007669"/>
    <property type="project" value="UniProtKB-UniRule"/>
</dbReference>
<dbReference type="InterPro" id="IPR045060">
    <property type="entry name" value="Phe-tRNA-ligase_IIc_bsu"/>
</dbReference>
<keyword evidence="21" id="KW-1185">Reference proteome</keyword>
<dbReference type="GO" id="GO:0004826">
    <property type="term" value="F:phenylalanine-tRNA ligase activity"/>
    <property type="evidence" value="ECO:0007669"/>
    <property type="project" value="UniProtKB-UniRule"/>
</dbReference>
<keyword evidence="11 16" id="KW-0694">RNA-binding</keyword>
<dbReference type="InterPro" id="IPR005147">
    <property type="entry name" value="tRNA_synthase_B5-dom"/>
</dbReference>
<keyword evidence="4 15" id="KW-0963">Cytoplasm</keyword>
<dbReference type="FunFam" id="3.30.56.10:FF:000002">
    <property type="entry name" value="Phenylalanine--tRNA ligase beta subunit"/>
    <property type="match status" value="1"/>
</dbReference>
<accession>A0A4Y8UL23</accession>
<evidence type="ECO:0000313" key="21">
    <source>
        <dbReference type="Proteomes" id="UP000298133"/>
    </source>
</evidence>
<dbReference type="GO" id="GO:0000287">
    <property type="term" value="F:magnesium ion binding"/>
    <property type="evidence" value="ECO:0007669"/>
    <property type="project" value="UniProtKB-UniRule"/>
</dbReference>
<keyword evidence="8 15" id="KW-0547">Nucleotide-binding</keyword>
<evidence type="ECO:0000256" key="15">
    <source>
        <dbReference type="HAMAP-Rule" id="MF_00283"/>
    </source>
</evidence>
<dbReference type="Pfam" id="PF01588">
    <property type="entry name" value="tRNA_bind"/>
    <property type="match status" value="1"/>
</dbReference>
<dbReference type="GO" id="GO:0009328">
    <property type="term" value="C:phenylalanine-tRNA ligase complex"/>
    <property type="evidence" value="ECO:0007669"/>
    <property type="project" value="TreeGrafter"/>
</dbReference>
<proteinExistence type="inferred from homology"/>
<comment type="cofactor">
    <cofactor evidence="15">
        <name>Mg(2+)</name>
        <dbReference type="ChEBI" id="CHEBI:18420"/>
    </cofactor>
    <text evidence="15">Binds 2 magnesium ions per tetramer.</text>
</comment>
<dbReference type="Proteomes" id="UP000298133">
    <property type="component" value="Unassembled WGS sequence"/>
</dbReference>
<dbReference type="Pfam" id="PF03147">
    <property type="entry name" value="FDX-ACB"/>
    <property type="match status" value="1"/>
</dbReference>
<evidence type="ECO:0000256" key="3">
    <source>
        <dbReference type="ARBA" id="ARBA00011209"/>
    </source>
</evidence>
<dbReference type="Gene3D" id="3.30.70.380">
    <property type="entry name" value="Ferrodoxin-fold anticodon-binding domain"/>
    <property type="match status" value="1"/>
</dbReference>
<dbReference type="GO" id="GO:0005524">
    <property type="term" value="F:ATP binding"/>
    <property type="evidence" value="ECO:0007669"/>
    <property type="project" value="UniProtKB-UniRule"/>
</dbReference>
<evidence type="ECO:0000259" key="19">
    <source>
        <dbReference type="PROSITE" id="PS51483"/>
    </source>
</evidence>
<dbReference type="InterPro" id="IPR005121">
    <property type="entry name" value="Fdx_antiC-bd"/>
</dbReference>
<dbReference type="SMART" id="SM00896">
    <property type="entry name" value="FDX-ACB"/>
    <property type="match status" value="1"/>
</dbReference>
<dbReference type="CDD" id="cd00769">
    <property type="entry name" value="PheRS_beta_core"/>
    <property type="match status" value="1"/>
</dbReference>
<dbReference type="EC" id="6.1.1.20" evidence="15"/>
<keyword evidence="13 15" id="KW-0030">Aminoacyl-tRNA synthetase</keyword>